<name>E2AI72_CAMFO</name>
<keyword evidence="3" id="KW-1185">Reference proteome</keyword>
<reference evidence="2 3" key="1">
    <citation type="journal article" date="2010" name="Science">
        <title>Genomic comparison of the ants Camponotus floridanus and Harpegnathos saltator.</title>
        <authorList>
            <person name="Bonasio R."/>
            <person name="Zhang G."/>
            <person name="Ye C."/>
            <person name="Mutti N.S."/>
            <person name="Fang X."/>
            <person name="Qin N."/>
            <person name="Donahue G."/>
            <person name="Yang P."/>
            <person name="Li Q."/>
            <person name="Li C."/>
            <person name="Zhang P."/>
            <person name="Huang Z."/>
            <person name="Berger S.L."/>
            <person name="Reinberg D."/>
            <person name="Wang J."/>
            <person name="Liebig J."/>
        </authorList>
    </citation>
    <scope>NUCLEOTIDE SEQUENCE [LARGE SCALE GENOMIC DNA]</scope>
    <source>
        <strain evidence="3">C129</strain>
    </source>
</reference>
<keyword evidence="1" id="KW-1133">Transmembrane helix</keyword>
<evidence type="ECO:0000256" key="1">
    <source>
        <dbReference type="SAM" id="Phobius"/>
    </source>
</evidence>
<evidence type="ECO:0000313" key="3">
    <source>
        <dbReference type="Proteomes" id="UP000000311"/>
    </source>
</evidence>
<protein>
    <submittedName>
        <fullName evidence="2">Uncharacterized protein</fullName>
    </submittedName>
</protein>
<accession>E2AI72</accession>
<evidence type="ECO:0000313" key="2">
    <source>
        <dbReference type="EMBL" id="EFN66871.1"/>
    </source>
</evidence>
<organism evidence="3">
    <name type="scientific">Camponotus floridanus</name>
    <name type="common">Florida carpenter ant</name>
    <dbReference type="NCBI Taxonomy" id="104421"/>
    <lineage>
        <taxon>Eukaryota</taxon>
        <taxon>Metazoa</taxon>
        <taxon>Ecdysozoa</taxon>
        <taxon>Arthropoda</taxon>
        <taxon>Hexapoda</taxon>
        <taxon>Insecta</taxon>
        <taxon>Pterygota</taxon>
        <taxon>Neoptera</taxon>
        <taxon>Endopterygota</taxon>
        <taxon>Hymenoptera</taxon>
        <taxon>Apocrita</taxon>
        <taxon>Aculeata</taxon>
        <taxon>Formicoidea</taxon>
        <taxon>Formicidae</taxon>
        <taxon>Formicinae</taxon>
        <taxon>Camponotus</taxon>
    </lineage>
</organism>
<sequence length="108" mass="12922">MRDPTDETFRKLRRLRNTPLQKYIRITSAVITLMYVGAMYIYYRRKVVPYLNDERYKISEDAIAMQHDYMTSDFLRGVIDKLNKRQQVRLAANTEPEDQIKDTEANKN</sequence>
<keyword evidence="1" id="KW-0812">Transmembrane</keyword>
<dbReference type="Proteomes" id="UP000000311">
    <property type="component" value="Unassembled WGS sequence"/>
</dbReference>
<proteinExistence type="predicted"/>
<dbReference type="InParanoid" id="E2AI72"/>
<keyword evidence="1" id="KW-0472">Membrane</keyword>
<gene>
    <name evidence="2" type="ORF">EAG_04775</name>
</gene>
<dbReference type="EMBL" id="GL439655">
    <property type="protein sequence ID" value="EFN66871.1"/>
    <property type="molecule type" value="Genomic_DNA"/>
</dbReference>
<feature type="transmembrane region" description="Helical" evidence="1">
    <location>
        <begin position="23"/>
        <end position="43"/>
    </location>
</feature>
<dbReference type="AlphaFoldDB" id="E2AI72"/>